<dbReference type="Gene3D" id="3.40.50.620">
    <property type="entry name" value="HUPs"/>
    <property type="match status" value="1"/>
</dbReference>
<gene>
    <name evidence="4" type="ORF">ANACOL_01467</name>
</gene>
<evidence type="ECO:0000256" key="1">
    <source>
        <dbReference type="SAM" id="MobiDB-lite"/>
    </source>
</evidence>
<dbReference type="HOGENOM" id="CLU_695422_0_0_9"/>
<organism evidence="4 5">
    <name type="scientific">Anaerotruncus colihominis DSM 17241</name>
    <dbReference type="NCBI Taxonomy" id="445972"/>
    <lineage>
        <taxon>Bacteria</taxon>
        <taxon>Bacillati</taxon>
        <taxon>Bacillota</taxon>
        <taxon>Clostridia</taxon>
        <taxon>Eubacteriales</taxon>
        <taxon>Oscillospiraceae</taxon>
        <taxon>Anaerotruncus</taxon>
    </lineage>
</organism>
<dbReference type="InterPro" id="IPR003848">
    <property type="entry name" value="DUF218"/>
</dbReference>
<feature type="transmembrane region" description="Helical" evidence="2">
    <location>
        <begin position="204"/>
        <end position="229"/>
    </location>
</feature>
<keyword evidence="2" id="KW-0472">Membrane</keyword>
<feature type="transmembrane region" description="Helical" evidence="2">
    <location>
        <begin position="149"/>
        <end position="170"/>
    </location>
</feature>
<reference evidence="4" key="2">
    <citation type="submission" date="2013-09" db="EMBL/GenBank/DDBJ databases">
        <title>Draft genome sequence of Anaerotruncus colihominis(DSM 17241).</title>
        <authorList>
            <person name="Sudarsanam P."/>
            <person name="Ley R."/>
            <person name="Guruge J."/>
            <person name="Turnbaugh P.J."/>
            <person name="Mahowald M."/>
            <person name="Liep D."/>
            <person name="Gordon J."/>
        </authorList>
    </citation>
    <scope>NUCLEOTIDE SEQUENCE</scope>
    <source>
        <strain evidence="4">DSM 17241</strain>
    </source>
</reference>
<reference evidence="4" key="1">
    <citation type="submission" date="2007-11" db="EMBL/GenBank/DDBJ databases">
        <authorList>
            <person name="Fulton L."/>
            <person name="Clifton S."/>
            <person name="Fulton B."/>
            <person name="Xu J."/>
            <person name="Minx P."/>
            <person name="Pepin K.H."/>
            <person name="Johnson M."/>
            <person name="Thiruvilangam P."/>
            <person name="Bhonagiri V."/>
            <person name="Nash W.E."/>
            <person name="Mardis E.R."/>
            <person name="Wilson R.K."/>
        </authorList>
    </citation>
    <scope>NUCLEOTIDE SEQUENCE [LARGE SCALE GENOMIC DNA]</scope>
    <source>
        <strain evidence="4">DSM 17241</strain>
    </source>
</reference>
<feature type="region of interest" description="Disordered" evidence="1">
    <location>
        <begin position="19"/>
        <end position="101"/>
    </location>
</feature>
<protein>
    <recommendedName>
        <fullName evidence="3">DUF218 domain-containing protein</fullName>
    </recommendedName>
</protein>
<dbReference type="GO" id="GO:0000270">
    <property type="term" value="P:peptidoglycan metabolic process"/>
    <property type="evidence" value="ECO:0007669"/>
    <property type="project" value="TreeGrafter"/>
</dbReference>
<name>B0P9J9_9FIRM</name>
<dbReference type="Proteomes" id="UP000003803">
    <property type="component" value="Unassembled WGS sequence"/>
</dbReference>
<feature type="compositionally biased region" description="Basic residues" evidence="1">
    <location>
        <begin position="77"/>
        <end position="91"/>
    </location>
</feature>
<feature type="compositionally biased region" description="Low complexity" evidence="1">
    <location>
        <begin position="53"/>
        <end position="71"/>
    </location>
</feature>
<dbReference type="PANTHER" id="PTHR30336:SF4">
    <property type="entry name" value="ENVELOPE BIOGENESIS FACTOR ELYC"/>
    <property type="match status" value="1"/>
</dbReference>
<dbReference type="PANTHER" id="PTHR30336">
    <property type="entry name" value="INNER MEMBRANE PROTEIN, PROBABLE PERMEASE"/>
    <property type="match status" value="1"/>
</dbReference>
<sequence length="396" mass="43055">RLRLPQGWVHGIGAARPCPMRRAEGRSRGLSAPGGYSRRKAPNSRPGKRSVRRWAACAQAARAKAGRASAASGGGRPAHRPRAPKPARQAKRPAVSDPRTGHARPAVMLKFFHQRPIMKSAFKRIAVLIGIFAMICGILPMPFGVFNTGVLTLILFGLALCALAVLWDAFPAVESAPRIHRSLSFGAARPAPVRAARWWRWLRLAVSFVLAAAVLTGAVLSVLMIRYAWFMPPRAGESYTVVVLGSQSVNGKPSQILRLRLDAAYTYLAAHSDTPVVVTGGVDRGETISEAVAMRDYLIARGLPADRIYMEDQSRNTLENLRFAGELITHEDLPRQLLIVTDGFHQLRGAIYAQAAGLKPCAAVSSTTPWGLLPSYWVRECMALLRALVLQGNSLP</sequence>
<feature type="non-terminal residue" evidence="4">
    <location>
        <position position="1"/>
    </location>
</feature>
<dbReference type="Pfam" id="PF02698">
    <property type="entry name" value="DUF218"/>
    <property type="match status" value="1"/>
</dbReference>
<keyword evidence="5" id="KW-1185">Reference proteome</keyword>
<evidence type="ECO:0000256" key="2">
    <source>
        <dbReference type="SAM" id="Phobius"/>
    </source>
</evidence>
<dbReference type="GO" id="GO:0005886">
    <property type="term" value="C:plasma membrane"/>
    <property type="evidence" value="ECO:0007669"/>
    <property type="project" value="TreeGrafter"/>
</dbReference>
<dbReference type="InterPro" id="IPR014729">
    <property type="entry name" value="Rossmann-like_a/b/a_fold"/>
</dbReference>
<keyword evidence="2" id="KW-1133">Transmembrane helix</keyword>
<keyword evidence="2" id="KW-0812">Transmembrane</keyword>
<dbReference type="eggNOG" id="COG1434">
    <property type="taxonomic scope" value="Bacteria"/>
</dbReference>
<feature type="compositionally biased region" description="Basic residues" evidence="1">
    <location>
        <begin position="37"/>
        <end position="52"/>
    </location>
</feature>
<feature type="domain" description="DUF218" evidence="3">
    <location>
        <begin position="241"/>
        <end position="369"/>
    </location>
</feature>
<dbReference type="GO" id="GO:0043164">
    <property type="term" value="P:Gram-negative-bacterium-type cell wall biogenesis"/>
    <property type="evidence" value="ECO:0007669"/>
    <property type="project" value="TreeGrafter"/>
</dbReference>
<feature type="transmembrane region" description="Helical" evidence="2">
    <location>
        <begin position="125"/>
        <end position="143"/>
    </location>
</feature>
<proteinExistence type="predicted"/>
<dbReference type="AlphaFoldDB" id="B0P9J9"/>
<evidence type="ECO:0000313" key="4">
    <source>
        <dbReference type="EMBL" id="EDS11886.1"/>
    </source>
</evidence>
<comment type="caution">
    <text evidence="4">The sequence shown here is derived from an EMBL/GenBank/DDBJ whole genome shotgun (WGS) entry which is preliminary data.</text>
</comment>
<dbReference type="InterPro" id="IPR051599">
    <property type="entry name" value="Cell_Envelope_Assoc"/>
</dbReference>
<evidence type="ECO:0000313" key="5">
    <source>
        <dbReference type="Proteomes" id="UP000003803"/>
    </source>
</evidence>
<dbReference type="EMBL" id="ABGD02000011">
    <property type="protein sequence ID" value="EDS11886.1"/>
    <property type="molecule type" value="Genomic_DNA"/>
</dbReference>
<accession>B0P9J9</accession>
<dbReference type="CDD" id="cd06259">
    <property type="entry name" value="YdcF-like"/>
    <property type="match status" value="1"/>
</dbReference>
<evidence type="ECO:0000259" key="3">
    <source>
        <dbReference type="Pfam" id="PF02698"/>
    </source>
</evidence>